<dbReference type="AlphaFoldDB" id="A0A813LT30"/>
<evidence type="ECO:0000259" key="1">
    <source>
        <dbReference type="Pfam" id="PF19834"/>
    </source>
</evidence>
<evidence type="ECO:0000313" key="2">
    <source>
        <dbReference type="EMBL" id="CAE8740833.1"/>
    </source>
</evidence>
<reference evidence="2" key="1">
    <citation type="submission" date="2021-02" db="EMBL/GenBank/DDBJ databases">
        <authorList>
            <person name="Dougan E. K."/>
            <person name="Rhodes N."/>
            <person name="Thang M."/>
            <person name="Chan C."/>
        </authorList>
    </citation>
    <scope>NUCLEOTIDE SEQUENCE</scope>
</reference>
<proteinExistence type="predicted"/>
<sequence>MQHQQCTTCHLCHLCHLCHVCHPCQSPYQRDRRAGPSGPKRQSRSRILWGLQGVEAMAGAAPRLINGEAVRAFLLGRWAMSKTFDYRIGGGRGTMEGFATFTETPQRCDVLMYEERGAVQLEGLAKPVEAYRLYCFNTGRWPVEVYFVDDDAKTQRSVTKKHLPSILPELACHTSFFVPLPFGESPSEQSGSSEACFNHLCIEDLYSGQLLVRSPDLFEWNWSVTGPHKDGGIICSYRRMAEATAPDSSKLTPPRL</sequence>
<dbReference type="EMBL" id="CAJNNW010037326">
    <property type="protein sequence ID" value="CAE8740833.1"/>
    <property type="molecule type" value="Genomic_DNA"/>
</dbReference>
<comment type="caution">
    <text evidence="2">The sequence shown here is derived from an EMBL/GenBank/DDBJ whole genome shotgun (WGS) entry which is preliminary data.</text>
</comment>
<gene>
    <name evidence="2" type="ORF">PGLA2088_LOCUS50182</name>
</gene>
<accession>A0A813LT30</accession>
<dbReference type="Proteomes" id="UP000626109">
    <property type="component" value="Unassembled WGS sequence"/>
</dbReference>
<name>A0A813LT30_POLGL</name>
<organism evidence="2 3">
    <name type="scientific">Polarella glacialis</name>
    <name type="common">Dinoflagellate</name>
    <dbReference type="NCBI Taxonomy" id="89957"/>
    <lineage>
        <taxon>Eukaryota</taxon>
        <taxon>Sar</taxon>
        <taxon>Alveolata</taxon>
        <taxon>Dinophyceae</taxon>
        <taxon>Suessiales</taxon>
        <taxon>Suessiaceae</taxon>
        <taxon>Polarella</taxon>
    </lineage>
</organism>
<dbReference type="Pfam" id="PF19834">
    <property type="entry name" value="DUF6314"/>
    <property type="match status" value="1"/>
</dbReference>
<protein>
    <recommendedName>
        <fullName evidence="1">DUF6314 domain-containing protein</fullName>
    </recommendedName>
</protein>
<evidence type="ECO:0000313" key="3">
    <source>
        <dbReference type="Proteomes" id="UP000626109"/>
    </source>
</evidence>
<dbReference type="InterPro" id="IPR045632">
    <property type="entry name" value="DUF6314"/>
</dbReference>
<feature type="domain" description="DUF6314" evidence="1">
    <location>
        <begin position="74"/>
        <end position="239"/>
    </location>
</feature>